<evidence type="ECO:0000313" key="2">
    <source>
        <dbReference type="EMBL" id="MDN7226304.1"/>
    </source>
</evidence>
<accession>A0ABT8MNH4</accession>
<protein>
    <submittedName>
        <fullName evidence="2">Nuclease-related domain-containing protein</fullName>
    </submittedName>
</protein>
<keyword evidence="3" id="KW-1185">Reference proteome</keyword>
<dbReference type="InterPro" id="IPR011528">
    <property type="entry name" value="NERD"/>
</dbReference>
<proteinExistence type="predicted"/>
<evidence type="ECO:0000313" key="3">
    <source>
        <dbReference type="Proteomes" id="UP001172054"/>
    </source>
</evidence>
<dbReference type="Pfam" id="PF08378">
    <property type="entry name" value="NERD"/>
    <property type="match status" value="1"/>
</dbReference>
<feature type="domain" description="NERD" evidence="1">
    <location>
        <begin position="41"/>
        <end position="154"/>
    </location>
</feature>
<sequence length="308" mass="35370">MLIKERQRPHKLVYFEALLRRTPSSHPSHPELKENVRRRAAGYAGECWFDKICTNYNTDEPYIAIPDYSIQGHQIDTLFIFPSFILLIEIKNISGFIEMDGDKRQFSRTLNGVITGMANPDDQLYRHEKQISKLIDNKLPVIGIVVFTNSSCVLSVKNVERRVIHSSGFPYVLDHLIAQHRNSLKHDPLQLSEFFLSLQPPVQIHEPIPLPYPILTGIFCPDCLSSRMTYSRKFWRCSNCGGKQKNTHLPALQDYRLLIGNTISNREFRWFSGINSRSNAAAILQSANFETVGNQKSLRYIISETGLY</sequence>
<name>A0ABT8MNH4_9BACL</name>
<dbReference type="PROSITE" id="PS50965">
    <property type="entry name" value="NERD"/>
    <property type="match status" value="1"/>
</dbReference>
<dbReference type="RefSeq" id="WP_301725390.1">
    <property type="nucleotide sequence ID" value="NZ_JAUJWW010000001.1"/>
</dbReference>
<gene>
    <name evidence="2" type="ORF">QWY15_03260</name>
</gene>
<evidence type="ECO:0000259" key="1">
    <source>
        <dbReference type="PROSITE" id="PS50965"/>
    </source>
</evidence>
<reference evidence="2 3" key="1">
    <citation type="submission" date="2023-06" db="EMBL/GenBank/DDBJ databases">
        <title>Novel species in genus Planococcus.</title>
        <authorList>
            <person name="Ning S."/>
        </authorList>
    </citation>
    <scope>NUCLEOTIDE SEQUENCE [LARGE SCALE GENOMIC DNA]</scope>
    <source>
        <strain evidence="2 3">N064</strain>
    </source>
</reference>
<organism evidence="2 3">
    <name type="scientific">Planococcus liqunii</name>
    <dbReference type="NCBI Taxonomy" id="3058394"/>
    <lineage>
        <taxon>Bacteria</taxon>
        <taxon>Bacillati</taxon>
        <taxon>Bacillota</taxon>
        <taxon>Bacilli</taxon>
        <taxon>Bacillales</taxon>
        <taxon>Caryophanaceae</taxon>
        <taxon>Planococcus</taxon>
    </lineage>
</organism>
<comment type="caution">
    <text evidence="2">The sequence shown here is derived from an EMBL/GenBank/DDBJ whole genome shotgun (WGS) entry which is preliminary data.</text>
</comment>
<dbReference type="Proteomes" id="UP001172054">
    <property type="component" value="Unassembled WGS sequence"/>
</dbReference>
<dbReference type="EMBL" id="JAUJWW010000001">
    <property type="protein sequence ID" value="MDN7226304.1"/>
    <property type="molecule type" value="Genomic_DNA"/>
</dbReference>